<dbReference type="EC" id="2.8.2.-" evidence="6"/>
<keyword evidence="8" id="KW-0732">Signal</keyword>
<dbReference type="SUPFAM" id="SSF52540">
    <property type="entry name" value="P-loop containing nucleoside triphosphate hydrolases"/>
    <property type="match status" value="1"/>
</dbReference>
<reference evidence="11" key="1">
    <citation type="submission" date="2025-08" db="UniProtKB">
        <authorList>
            <consortium name="RefSeq"/>
        </authorList>
    </citation>
    <scope>IDENTIFICATION</scope>
    <source>
        <tissue evidence="11">Sperm</tissue>
    </source>
</reference>
<evidence type="ECO:0000256" key="8">
    <source>
        <dbReference type="SAM" id="SignalP"/>
    </source>
</evidence>
<evidence type="ECO:0000313" key="11">
    <source>
        <dbReference type="RefSeq" id="XP_032823095.1"/>
    </source>
</evidence>
<feature type="compositionally biased region" description="Gly residues" evidence="7">
    <location>
        <begin position="210"/>
        <end position="223"/>
    </location>
</feature>
<dbReference type="InterPro" id="IPR027417">
    <property type="entry name" value="P-loop_NTPase"/>
</dbReference>
<dbReference type="PANTHER" id="PTHR10605:SF72">
    <property type="entry name" value="HEPARAN SULFATE 3-O SULFOTRANSFERASE-B, ISOFORM A"/>
    <property type="match status" value="1"/>
</dbReference>
<feature type="binding site" evidence="4">
    <location>
        <position position="235"/>
    </location>
    <ligand>
        <name>3'-phosphoadenylyl sulfate</name>
        <dbReference type="ChEBI" id="CHEBI:58339"/>
    </ligand>
</feature>
<feature type="domain" description="Sulfotransferase" evidence="9">
    <location>
        <begin position="228"/>
        <end position="395"/>
    </location>
</feature>
<feature type="domain" description="Sulfotransferase" evidence="9">
    <location>
        <begin position="118"/>
        <end position="197"/>
    </location>
</feature>
<proteinExistence type="inferred from homology"/>
<evidence type="ECO:0000313" key="10">
    <source>
        <dbReference type="Proteomes" id="UP001318040"/>
    </source>
</evidence>
<feature type="binding site" evidence="4">
    <location>
        <begin position="373"/>
        <end position="377"/>
    </location>
    <ligand>
        <name>3'-phosphoadenylyl sulfate</name>
        <dbReference type="ChEBI" id="CHEBI:58339"/>
    </ligand>
</feature>
<protein>
    <recommendedName>
        <fullName evidence="6">Sulfotransferase</fullName>
        <ecNumber evidence="6">2.8.2.-</ecNumber>
    </recommendedName>
</protein>
<evidence type="ECO:0000256" key="6">
    <source>
        <dbReference type="RuleBase" id="RU361155"/>
    </source>
</evidence>
<evidence type="ECO:0000256" key="1">
    <source>
        <dbReference type="ARBA" id="ARBA00022679"/>
    </source>
</evidence>
<feature type="region of interest" description="Disordered" evidence="7">
    <location>
        <begin position="201"/>
        <end position="223"/>
    </location>
</feature>
<feature type="active site" description="For sulfotransferase activity" evidence="3">
    <location>
        <position position="127"/>
    </location>
</feature>
<evidence type="ECO:0000256" key="2">
    <source>
        <dbReference type="ARBA" id="ARBA00023180"/>
    </source>
</evidence>
<dbReference type="AlphaFoldDB" id="A0AAJ7TU79"/>
<dbReference type="PANTHER" id="PTHR10605">
    <property type="entry name" value="HEPARAN SULFATE SULFOTRANSFERASE"/>
    <property type="match status" value="1"/>
</dbReference>
<evidence type="ECO:0000256" key="5">
    <source>
        <dbReference type="PIRSR" id="PIRSR637359-3"/>
    </source>
</evidence>
<keyword evidence="10" id="KW-1185">Reference proteome</keyword>
<evidence type="ECO:0000259" key="9">
    <source>
        <dbReference type="Pfam" id="PF00685"/>
    </source>
</evidence>
<dbReference type="Pfam" id="PF00685">
    <property type="entry name" value="Sulfotransfer_1"/>
    <property type="match status" value="2"/>
</dbReference>
<feature type="binding site" evidence="4">
    <location>
        <begin position="127"/>
        <end position="131"/>
    </location>
    <ligand>
        <name>3'-phosphoadenylyl sulfate</name>
        <dbReference type="ChEBI" id="CHEBI:58339"/>
    </ligand>
</feature>
<evidence type="ECO:0000256" key="7">
    <source>
        <dbReference type="SAM" id="MobiDB-lite"/>
    </source>
</evidence>
<accession>A0AAJ7TU79</accession>
<evidence type="ECO:0000256" key="3">
    <source>
        <dbReference type="PIRSR" id="PIRSR637359-1"/>
    </source>
</evidence>
<feature type="disulfide bond" evidence="5">
    <location>
        <begin position="357"/>
        <end position="368"/>
    </location>
</feature>
<dbReference type="Gene3D" id="3.40.50.300">
    <property type="entry name" value="P-loop containing nucleotide triphosphate hydrolases"/>
    <property type="match status" value="1"/>
</dbReference>
<evidence type="ECO:0000256" key="4">
    <source>
        <dbReference type="PIRSR" id="PIRSR637359-2"/>
    </source>
</evidence>
<dbReference type="InterPro" id="IPR037359">
    <property type="entry name" value="NST/OST"/>
</dbReference>
<sequence>MTPIITGGVLLLLALSTPSQCAPDRRTPPLPGPRDFRGYANAVRSQAAEFAAAAAASAEATLRIRHGESNRGVAGEEVERPEASAEALRIRHGESSRGFAREEVVEEEEEEVARRRLPQAIIIGVKKGGTRALLEALRLHPDVRAAGAEPHFFDRNYQRGLEWYRSLMPPTLEGQLTMEKTPSYFVTEAAPARISALARDERDSFRGDHNGSGGGGGDGGGAGGGGDMRLVVVVRDPVTRAISDYAQTLSKQQQQQQQPPTAATAGNATRVPSFEALAFRANGSVDPGWSAVRIGLYAQHLARWLLHFPLGRMLFVSGERLVTAPAGELARVQRFLGLRPVIGERHFAFDATKGFPCLQRSGGKRPHCLGKTKGRPHPRIEPEVIQRLRDFYRPHNQEFYRMVGHDFGWD</sequence>
<dbReference type="Proteomes" id="UP001318040">
    <property type="component" value="Chromosome 37"/>
</dbReference>
<dbReference type="KEGG" id="pmrn:116949653"/>
<feature type="signal peptide" evidence="8">
    <location>
        <begin position="1"/>
        <end position="21"/>
    </location>
</feature>
<gene>
    <name evidence="11" type="primary">HS3ST6</name>
</gene>
<comment type="similarity">
    <text evidence="6">Belongs to the sulfotransferase 1 family.</text>
</comment>
<dbReference type="RefSeq" id="XP_032823095.1">
    <property type="nucleotide sequence ID" value="XM_032967204.1"/>
</dbReference>
<dbReference type="GO" id="GO:0008467">
    <property type="term" value="F:[heparan sulfate]-glucosamine 3-sulfotransferase activity"/>
    <property type="evidence" value="ECO:0007669"/>
    <property type="project" value="TreeGrafter"/>
</dbReference>
<feature type="binding site" evidence="4">
    <location>
        <position position="243"/>
    </location>
    <ligand>
        <name>3'-phosphoadenylyl sulfate</name>
        <dbReference type="ChEBI" id="CHEBI:58339"/>
    </ligand>
</feature>
<keyword evidence="2" id="KW-0325">Glycoprotein</keyword>
<dbReference type="GeneID" id="116949653"/>
<dbReference type="InterPro" id="IPR000863">
    <property type="entry name" value="Sulfotransferase_dom"/>
</dbReference>
<name>A0AAJ7TU79_PETMA</name>
<feature type="chain" id="PRO_5042467166" description="Sulfotransferase" evidence="8">
    <location>
        <begin position="22"/>
        <end position="410"/>
    </location>
</feature>
<keyword evidence="5" id="KW-1015">Disulfide bond</keyword>
<keyword evidence="1 6" id="KW-0808">Transferase</keyword>
<organism evidence="10 11">
    <name type="scientific">Petromyzon marinus</name>
    <name type="common">Sea lamprey</name>
    <dbReference type="NCBI Taxonomy" id="7757"/>
    <lineage>
        <taxon>Eukaryota</taxon>
        <taxon>Metazoa</taxon>
        <taxon>Chordata</taxon>
        <taxon>Craniata</taxon>
        <taxon>Vertebrata</taxon>
        <taxon>Cyclostomata</taxon>
        <taxon>Hyperoartia</taxon>
        <taxon>Petromyzontiformes</taxon>
        <taxon>Petromyzontidae</taxon>
        <taxon>Petromyzon</taxon>
    </lineage>
</organism>